<reference evidence="2" key="1">
    <citation type="submission" date="2020-04" db="EMBL/GenBank/DDBJ databases">
        <title>Deep metagenomics examines the oral microbiome during advanced dental caries in children, revealing novel taxa and co-occurrences with host molecules.</title>
        <authorList>
            <person name="Baker J.L."/>
            <person name="Morton J.T."/>
            <person name="Dinis M."/>
            <person name="Alvarez R."/>
            <person name="Tran N.C."/>
            <person name="Knight R."/>
            <person name="Edlund A."/>
        </authorList>
    </citation>
    <scope>NUCLEOTIDE SEQUENCE</scope>
    <source>
        <strain evidence="2">JCVI_38_bin.19</strain>
    </source>
</reference>
<proteinExistence type="predicted"/>
<keyword evidence="2" id="KW-0067">ATP-binding</keyword>
<dbReference type="Gene3D" id="3.30.950.30">
    <property type="entry name" value="Schlafen, AAA domain"/>
    <property type="match status" value="1"/>
</dbReference>
<dbReference type="AlphaFoldDB" id="A0A930GWM4"/>
<dbReference type="InterPro" id="IPR038461">
    <property type="entry name" value="Schlafen_AlbA_2_dom_sf"/>
</dbReference>
<organism evidence="2 3">
    <name type="scientific">Oribacterium sinus</name>
    <dbReference type="NCBI Taxonomy" id="237576"/>
    <lineage>
        <taxon>Bacteria</taxon>
        <taxon>Bacillati</taxon>
        <taxon>Bacillota</taxon>
        <taxon>Clostridia</taxon>
        <taxon>Lachnospirales</taxon>
        <taxon>Lachnospiraceae</taxon>
        <taxon>Oribacterium</taxon>
    </lineage>
</organism>
<comment type="caution">
    <text evidence="2">The sequence shown here is derived from an EMBL/GenBank/DDBJ whole genome shotgun (WGS) entry which is preliminary data.</text>
</comment>
<accession>A0A930GWM4</accession>
<feature type="domain" description="Schlafen AlbA-2" evidence="1">
    <location>
        <begin position="3"/>
        <end position="37"/>
    </location>
</feature>
<dbReference type="Proteomes" id="UP000775770">
    <property type="component" value="Unassembled WGS sequence"/>
</dbReference>
<dbReference type="GO" id="GO:0005524">
    <property type="term" value="F:ATP binding"/>
    <property type="evidence" value="ECO:0007669"/>
    <property type="project" value="UniProtKB-KW"/>
</dbReference>
<dbReference type="Pfam" id="PF04326">
    <property type="entry name" value="SLFN_AlbA_2"/>
    <property type="match status" value="1"/>
</dbReference>
<protein>
    <submittedName>
        <fullName evidence="2">ATP-binding protein</fullName>
    </submittedName>
</protein>
<evidence type="ECO:0000313" key="2">
    <source>
        <dbReference type="EMBL" id="MBF1273389.1"/>
    </source>
</evidence>
<dbReference type="InterPro" id="IPR007421">
    <property type="entry name" value="Schlafen_AlbA_2_dom"/>
</dbReference>
<evidence type="ECO:0000313" key="3">
    <source>
        <dbReference type="Proteomes" id="UP000775770"/>
    </source>
</evidence>
<evidence type="ECO:0000259" key="1">
    <source>
        <dbReference type="Pfam" id="PF04326"/>
    </source>
</evidence>
<gene>
    <name evidence="2" type="ORF">HXM90_08260</name>
</gene>
<sequence length="37" mass="4202">MKETRQLEFKSDISNTFLKTVSAFSNYDGGQILFGVE</sequence>
<dbReference type="RefSeq" id="WP_304072792.1">
    <property type="nucleotide sequence ID" value="NZ_JABZRA010000137.1"/>
</dbReference>
<keyword evidence="2" id="KW-0547">Nucleotide-binding</keyword>
<feature type="non-terminal residue" evidence="2">
    <location>
        <position position="37"/>
    </location>
</feature>
<name>A0A930GWM4_9FIRM</name>
<dbReference type="EMBL" id="JABZRA010000137">
    <property type="protein sequence ID" value="MBF1273389.1"/>
    <property type="molecule type" value="Genomic_DNA"/>
</dbReference>